<sequence length="206" mass="23336">MFEKGIKRKLIKKREIDKQALKRAKLAKVREHNEAVLRDAAFLASMLKKRESTKDRLGERLLNSRVRDATIKQITVAEDANYQESFPNQCGSVVEFVNLTTRLVSQQGPLHLIMFFAMTYGVGFAVLSATVMHVILFHGREIWEQSRTSSTEREMDIHTKLMSKYRQQLASVAMVGCSSSLACVIAIFFTLPIGIITAITNQLNMQ</sequence>
<comment type="caution">
    <text evidence="10">The sequence shown here is derived from an EMBL/GenBank/DDBJ whole genome shotgun (WGS) entry which is preliminary data.</text>
</comment>
<feature type="transmembrane region" description="Helical" evidence="9">
    <location>
        <begin position="112"/>
        <end position="136"/>
    </location>
</feature>
<evidence type="ECO:0000256" key="3">
    <source>
        <dbReference type="ARBA" id="ARBA00022448"/>
    </source>
</evidence>
<dbReference type="InterPro" id="IPR004648">
    <property type="entry name" value="Oligpept_transpt"/>
</dbReference>
<keyword evidence="11" id="KW-1185">Reference proteome</keyword>
<feature type="transmembrane region" description="Helical" evidence="9">
    <location>
        <begin position="169"/>
        <end position="199"/>
    </location>
</feature>
<keyword evidence="5" id="KW-0571">Peptide transport</keyword>
<keyword evidence="8 9" id="KW-0472">Membrane</keyword>
<dbReference type="Proteomes" id="UP001632038">
    <property type="component" value="Unassembled WGS sequence"/>
</dbReference>
<evidence type="ECO:0000256" key="1">
    <source>
        <dbReference type="ARBA" id="ARBA00004141"/>
    </source>
</evidence>
<proteinExistence type="inferred from homology"/>
<evidence type="ECO:0000313" key="11">
    <source>
        <dbReference type="Proteomes" id="UP001632038"/>
    </source>
</evidence>
<reference evidence="11" key="1">
    <citation type="journal article" date="2024" name="IScience">
        <title>Strigolactones Initiate the Formation of Haustorium-like Structures in Castilleja.</title>
        <authorList>
            <person name="Buerger M."/>
            <person name="Peterson D."/>
            <person name="Chory J."/>
        </authorList>
    </citation>
    <scope>NUCLEOTIDE SEQUENCE [LARGE SCALE GENOMIC DNA]</scope>
</reference>
<evidence type="ECO:0000256" key="5">
    <source>
        <dbReference type="ARBA" id="ARBA00022856"/>
    </source>
</evidence>
<evidence type="ECO:0000256" key="2">
    <source>
        <dbReference type="ARBA" id="ARBA00005484"/>
    </source>
</evidence>
<dbReference type="PANTHER" id="PTHR22601">
    <property type="entry name" value="ISP4 LIKE PROTEIN"/>
    <property type="match status" value="1"/>
</dbReference>
<comment type="similarity">
    <text evidence="2">Belongs to the oligopeptide OPT transporter (TC 2.A.67.1) family.</text>
</comment>
<evidence type="ECO:0000256" key="8">
    <source>
        <dbReference type="ARBA" id="ARBA00023136"/>
    </source>
</evidence>
<evidence type="ECO:0000256" key="6">
    <source>
        <dbReference type="ARBA" id="ARBA00022927"/>
    </source>
</evidence>
<dbReference type="GO" id="GO:0015833">
    <property type="term" value="P:peptide transport"/>
    <property type="evidence" value="ECO:0007669"/>
    <property type="project" value="UniProtKB-KW"/>
</dbReference>
<evidence type="ECO:0000256" key="4">
    <source>
        <dbReference type="ARBA" id="ARBA00022692"/>
    </source>
</evidence>
<dbReference type="Pfam" id="PF03169">
    <property type="entry name" value="OPT"/>
    <property type="match status" value="1"/>
</dbReference>
<dbReference type="GO" id="GO:0016020">
    <property type="term" value="C:membrane"/>
    <property type="evidence" value="ECO:0007669"/>
    <property type="project" value="UniProtKB-SubCell"/>
</dbReference>
<evidence type="ECO:0000256" key="9">
    <source>
        <dbReference type="SAM" id="Phobius"/>
    </source>
</evidence>
<comment type="subcellular location">
    <subcellularLocation>
        <location evidence="1">Membrane</location>
        <topology evidence="1">Multi-pass membrane protein</topology>
    </subcellularLocation>
</comment>
<organism evidence="10 11">
    <name type="scientific">Castilleja foliolosa</name>
    <dbReference type="NCBI Taxonomy" id="1961234"/>
    <lineage>
        <taxon>Eukaryota</taxon>
        <taxon>Viridiplantae</taxon>
        <taxon>Streptophyta</taxon>
        <taxon>Embryophyta</taxon>
        <taxon>Tracheophyta</taxon>
        <taxon>Spermatophyta</taxon>
        <taxon>Magnoliopsida</taxon>
        <taxon>eudicotyledons</taxon>
        <taxon>Gunneridae</taxon>
        <taxon>Pentapetalae</taxon>
        <taxon>asterids</taxon>
        <taxon>lamiids</taxon>
        <taxon>Lamiales</taxon>
        <taxon>Orobanchaceae</taxon>
        <taxon>Pedicularideae</taxon>
        <taxon>Castillejinae</taxon>
        <taxon>Castilleja</taxon>
    </lineage>
</organism>
<dbReference type="InterPro" id="IPR004813">
    <property type="entry name" value="OPT"/>
</dbReference>
<protein>
    <submittedName>
        <fullName evidence="10">Uncharacterized protein</fullName>
    </submittedName>
</protein>
<dbReference type="AlphaFoldDB" id="A0ABD3E9N5"/>
<keyword evidence="3" id="KW-0813">Transport</keyword>
<keyword evidence="6" id="KW-0653">Protein transport</keyword>
<evidence type="ECO:0000256" key="7">
    <source>
        <dbReference type="ARBA" id="ARBA00022989"/>
    </source>
</evidence>
<evidence type="ECO:0000313" key="10">
    <source>
        <dbReference type="EMBL" id="KAL3651155.1"/>
    </source>
</evidence>
<keyword evidence="7 9" id="KW-1133">Transmembrane helix</keyword>
<dbReference type="GO" id="GO:0015031">
    <property type="term" value="P:protein transport"/>
    <property type="evidence" value="ECO:0007669"/>
    <property type="project" value="UniProtKB-KW"/>
</dbReference>
<name>A0ABD3E9N5_9LAMI</name>
<accession>A0ABD3E9N5</accession>
<dbReference type="EMBL" id="JAVIJP010000007">
    <property type="protein sequence ID" value="KAL3651155.1"/>
    <property type="molecule type" value="Genomic_DNA"/>
</dbReference>
<gene>
    <name evidence="10" type="ORF">CASFOL_007558</name>
</gene>
<keyword evidence="4 9" id="KW-0812">Transmembrane</keyword>